<dbReference type="EMBL" id="BNAF01000015">
    <property type="protein sequence ID" value="GHE47285.1"/>
    <property type="molecule type" value="Genomic_DNA"/>
</dbReference>
<keyword evidence="1" id="KW-0805">Transcription regulation</keyword>
<evidence type="ECO:0000313" key="6">
    <source>
        <dbReference type="Proteomes" id="UP000620550"/>
    </source>
</evidence>
<keyword evidence="2" id="KW-0238">DNA-binding</keyword>
<evidence type="ECO:0000256" key="3">
    <source>
        <dbReference type="ARBA" id="ARBA00023163"/>
    </source>
</evidence>
<proteinExistence type="predicted"/>
<feature type="domain" description="HTH gntR-type" evidence="4">
    <location>
        <begin position="5"/>
        <end position="73"/>
    </location>
</feature>
<dbReference type="Pfam" id="PF07729">
    <property type="entry name" value="FCD"/>
    <property type="match status" value="1"/>
</dbReference>
<evidence type="ECO:0000313" key="5">
    <source>
        <dbReference type="EMBL" id="GHE47285.1"/>
    </source>
</evidence>
<evidence type="ECO:0000256" key="2">
    <source>
        <dbReference type="ARBA" id="ARBA00023125"/>
    </source>
</evidence>
<accession>A0ABQ3HYF2</accession>
<gene>
    <name evidence="5" type="ORF">GCM10017764_33140</name>
</gene>
<protein>
    <submittedName>
        <fullName evidence="5">GntR family transcriptional regulator</fullName>
    </submittedName>
</protein>
<dbReference type="InterPro" id="IPR011711">
    <property type="entry name" value="GntR_C"/>
</dbReference>
<dbReference type="PROSITE" id="PS50949">
    <property type="entry name" value="HTH_GNTR"/>
    <property type="match status" value="1"/>
</dbReference>
<keyword evidence="3" id="KW-0804">Transcription</keyword>
<dbReference type="PANTHER" id="PTHR43537">
    <property type="entry name" value="TRANSCRIPTIONAL REGULATOR, GNTR FAMILY"/>
    <property type="match status" value="1"/>
</dbReference>
<dbReference type="InterPro" id="IPR036388">
    <property type="entry name" value="WH-like_DNA-bd_sf"/>
</dbReference>
<dbReference type="CDD" id="cd07377">
    <property type="entry name" value="WHTH_GntR"/>
    <property type="match status" value="1"/>
</dbReference>
<dbReference type="InterPro" id="IPR008920">
    <property type="entry name" value="TF_FadR/GntR_C"/>
</dbReference>
<evidence type="ECO:0000259" key="4">
    <source>
        <dbReference type="PROSITE" id="PS50949"/>
    </source>
</evidence>
<dbReference type="Proteomes" id="UP000620550">
    <property type="component" value="Unassembled WGS sequence"/>
</dbReference>
<organism evidence="5 6">
    <name type="scientific">Sphingobacterium griseoflavum</name>
    <dbReference type="NCBI Taxonomy" id="1474952"/>
    <lineage>
        <taxon>Bacteria</taxon>
        <taxon>Pseudomonadati</taxon>
        <taxon>Bacteroidota</taxon>
        <taxon>Sphingobacteriia</taxon>
        <taxon>Sphingobacteriales</taxon>
        <taxon>Sphingobacteriaceae</taxon>
        <taxon>Sphingobacterium</taxon>
    </lineage>
</organism>
<name>A0ABQ3HYF2_9SPHI</name>
<evidence type="ECO:0000256" key="1">
    <source>
        <dbReference type="ARBA" id="ARBA00023015"/>
    </source>
</evidence>
<dbReference type="PANTHER" id="PTHR43537:SF47">
    <property type="entry name" value="REGULATORY PROTEIN GNTR HTH"/>
    <property type="match status" value="1"/>
</dbReference>
<dbReference type="SUPFAM" id="SSF46785">
    <property type="entry name" value="Winged helix' DNA-binding domain"/>
    <property type="match status" value="1"/>
</dbReference>
<dbReference type="PRINTS" id="PR00035">
    <property type="entry name" value="HTHGNTR"/>
</dbReference>
<sequence>MIKKTSLAEEVAERIRAKIKSGELALHSQLPIEPALMKMFGVGRSSVREAVRILANQGYLNVQQGVGTFVADCEGREDLGEAFERAALTDLLEVRQLLEVRIAEKAARQRSDDDLSKIARALEKRKIEADANALVACIEADIAFHQAIADACGNSMLSELYRASSKHIVTAFKHMYLDTTVFVETQHSHEELFLAIERQDVSQACAVLHEIIEAV</sequence>
<reference evidence="6" key="1">
    <citation type="journal article" date="2019" name="Int. J. Syst. Evol. Microbiol.">
        <title>The Global Catalogue of Microorganisms (GCM) 10K type strain sequencing project: providing services to taxonomists for standard genome sequencing and annotation.</title>
        <authorList>
            <consortium name="The Broad Institute Genomics Platform"/>
            <consortium name="The Broad Institute Genome Sequencing Center for Infectious Disease"/>
            <person name="Wu L."/>
            <person name="Ma J."/>
        </authorList>
    </citation>
    <scope>NUCLEOTIDE SEQUENCE [LARGE SCALE GENOMIC DNA]</scope>
    <source>
        <strain evidence="6">CGMCC 1.12966</strain>
    </source>
</reference>
<dbReference type="Pfam" id="PF00392">
    <property type="entry name" value="GntR"/>
    <property type="match status" value="1"/>
</dbReference>
<dbReference type="SUPFAM" id="SSF48008">
    <property type="entry name" value="GntR ligand-binding domain-like"/>
    <property type="match status" value="1"/>
</dbReference>
<dbReference type="SMART" id="SM00345">
    <property type="entry name" value="HTH_GNTR"/>
    <property type="match status" value="1"/>
</dbReference>
<dbReference type="Gene3D" id="1.10.10.10">
    <property type="entry name" value="Winged helix-like DNA-binding domain superfamily/Winged helix DNA-binding domain"/>
    <property type="match status" value="1"/>
</dbReference>
<dbReference type="SMART" id="SM00895">
    <property type="entry name" value="FCD"/>
    <property type="match status" value="1"/>
</dbReference>
<dbReference type="Gene3D" id="1.20.120.530">
    <property type="entry name" value="GntR ligand-binding domain-like"/>
    <property type="match status" value="1"/>
</dbReference>
<dbReference type="InterPro" id="IPR000524">
    <property type="entry name" value="Tscrpt_reg_HTH_GntR"/>
</dbReference>
<dbReference type="RefSeq" id="WP_189627825.1">
    <property type="nucleotide sequence ID" value="NZ_BNAF01000015.1"/>
</dbReference>
<comment type="caution">
    <text evidence="5">The sequence shown here is derived from an EMBL/GenBank/DDBJ whole genome shotgun (WGS) entry which is preliminary data.</text>
</comment>
<keyword evidence="6" id="KW-1185">Reference proteome</keyword>
<dbReference type="InterPro" id="IPR036390">
    <property type="entry name" value="WH_DNA-bd_sf"/>
</dbReference>